<dbReference type="PANTHER" id="PTHR32100">
    <property type="entry name" value="OMEGA-6 FATTY ACID DESATURASE, CHLOROPLASTIC"/>
    <property type="match status" value="1"/>
</dbReference>
<accession>A0AAD5XVP0</accession>
<keyword evidence="1" id="KW-1133">Transmembrane helix</keyword>
<evidence type="ECO:0000256" key="1">
    <source>
        <dbReference type="SAM" id="Phobius"/>
    </source>
</evidence>
<organism evidence="3 4">
    <name type="scientific">Clydaea vesicula</name>
    <dbReference type="NCBI Taxonomy" id="447962"/>
    <lineage>
        <taxon>Eukaryota</taxon>
        <taxon>Fungi</taxon>
        <taxon>Fungi incertae sedis</taxon>
        <taxon>Chytridiomycota</taxon>
        <taxon>Chytridiomycota incertae sedis</taxon>
        <taxon>Chytridiomycetes</taxon>
        <taxon>Lobulomycetales</taxon>
        <taxon>Lobulomycetaceae</taxon>
        <taxon>Clydaea</taxon>
    </lineage>
</organism>
<protein>
    <recommendedName>
        <fullName evidence="2">Fatty acid desaturase domain-containing protein</fullName>
    </recommendedName>
</protein>
<keyword evidence="4" id="KW-1185">Reference proteome</keyword>
<dbReference type="InterPro" id="IPR012171">
    <property type="entry name" value="Fatty_acid_desaturase"/>
</dbReference>
<dbReference type="Pfam" id="PF00487">
    <property type="entry name" value="FA_desaturase"/>
    <property type="match status" value="1"/>
</dbReference>
<name>A0AAD5XVP0_9FUNG</name>
<evidence type="ECO:0000313" key="3">
    <source>
        <dbReference type="EMBL" id="KAJ3208204.1"/>
    </source>
</evidence>
<dbReference type="EMBL" id="JADGJW010001007">
    <property type="protein sequence ID" value="KAJ3208204.1"/>
    <property type="molecule type" value="Genomic_DNA"/>
</dbReference>
<evidence type="ECO:0000259" key="2">
    <source>
        <dbReference type="Pfam" id="PF00487"/>
    </source>
</evidence>
<dbReference type="GO" id="GO:0016491">
    <property type="term" value="F:oxidoreductase activity"/>
    <property type="evidence" value="ECO:0007669"/>
    <property type="project" value="InterPro"/>
</dbReference>
<feature type="domain" description="Fatty acid desaturase" evidence="2">
    <location>
        <begin position="82"/>
        <end position="333"/>
    </location>
</feature>
<keyword evidence="1" id="KW-0812">Transmembrane</keyword>
<feature type="transmembrane region" description="Helical" evidence="1">
    <location>
        <begin position="166"/>
        <end position="188"/>
    </location>
</feature>
<evidence type="ECO:0000313" key="4">
    <source>
        <dbReference type="Proteomes" id="UP001211065"/>
    </source>
</evidence>
<dbReference type="Proteomes" id="UP001211065">
    <property type="component" value="Unassembled WGS sequence"/>
</dbReference>
<proteinExistence type="predicted"/>
<comment type="caution">
    <text evidence="3">The sequence shown here is derived from an EMBL/GenBank/DDBJ whole genome shotgun (WGS) entry which is preliminary data.</text>
</comment>
<keyword evidence="1" id="KW-0472">Membrane</keyword>
<feature type="transmembrane region" description="Helical" evidence="1">
    <location>
        <begin position="209"/>
        <end position="228"/>
    </location>
</feature>
<sequence length="374" mass="43945">MVLTEANLNKVNKVLNSEKDHALDNVHEEDYFSDLPSKVDLKKVIPEGLFSKSLTKSTLYWLRDLLAISATVYFYFKYQPAGWIYVLWANVLGLLMWCTFMIGHDAGHGSFSDYQRLNFYVGLLSHGPLLVPFRQWKKSHQLHHLGHNSMSKDKSHSHYTFEGEGAYFLTRATPVFIPLGFGLFYLALGLNDGSHFSVNYYAKNRADKIDNFLSILSCSIFLTLYYILLQQEFFFCFGLPWLIYNGWVYSVTFLQHHHDNMTVYNDNDWDFMKGAVETIDRNFGFGLDDLTHNITNGHLVHHIFFTQIPHYNLMEATKYVRPVLGKYYKLENKFWLRELIEDHFFFTRRSVFERKDGNWTYKKMFPDGKLSDIL</sequence>
<reference evidence="3" key="1">
    <citation type="submission" date="2020-05" db="EMBL/GenBank/DDBJ databases">
        <title>Phylogenomic resolution of chytrid fungi.</title>
        <authorList>
            <person name="Stajich J.E."/>
            <person name="Amses K."/>
            <person name="Simmons R."/>
            <person name="Seto K."/>
            <person name="Myers J."/>
            <person name="Bonds A."/>
            <person name="Quandt C.A."/>
            <person name="Barry K."/>
            <person name="Liu P."/>
            <person name="Grigoriev I."/>
            <person name="Longcore J.E."/>
            <person name="James T.Y."/>
        </authorList>
    </citation>
    <scope>NUCLEOTIDE SEQUENCE</scope>
    <source>
        <strain evidence="3">JEL0476</strain>
    </source>
</reference>
<dbReference type="InterPro" id="IPR005804">
    <property type="entry name" value="FA_desaturase_dom"/>
</dbReference>
<feature type="transmembrane region" description="Helical" evidence="1">
    <location>
        <begin position="83"/>
        <end position="103"/>
    </location>
</feature>
<dbReference type="GO" id="GO:0006629">
    <property type="term" value="P:lipid metabolic process"/>
    <property type="evidence" value="ECO:0007669"/>
    <property type="project" value="InterPro"/>
</dbReference>
<dbReference type="AlphaFoldDB" id="A0AAD5XVP0"/>
<gene>
    <name evidence="3" type="ORF">HK099_000105</name>
</gene>
<feature type="non-terminal residue" evidence="3">
    <location>
        <position position="1"/>
    </location>
</feature>